<feature type="compositionally biased region" description="Polar residues" evidence="1">
    <location>
        <begin position="68"/>
        <end position="77"/>
    </location>
</feature>
<dbReference type="EMBL" id="CAJVRM010000080">
    <property type="protein sequence ID" value="CAG8973793.1"/>
    <property type="molecule type" value="Genomic_DNA"/>
</dbReference>
<accession>A0A9N9LGV1</accession>
<evidence type="ECO:0000313" key="2">
    <source>
        <dbReference type="EMBL" id="CAG8973793.1"/>
    </source>
</evidence>
<proteinExistence type="predicted"/>
<dbReference type="AlphaFoldDB" id="A0A9N9LGV1"/>
<gene>
    <name evidence="2" type="ORF">HYALB_00006338</name>
</gene>
<organism evidence="2 3">
    <name type="scientific">Hymenoscyphus albidus</name>
    <dbReference type="NCBI Taxonomy" id="595503"/>
    <lineage>
        <taxon>Eukaryota</taxon>
        <taxon>Fungi</taxon>
        <taxon>Dikarya</taxon>
        <taxon>Ascomycota</taxon>
        <taxon>Pezizomycotina</taxon>
        <taxon>Leotiomycetes</taxon>
        <taxon>Helotiales</taxon>
        <taxon>Helotiaceae</taxon>
        <taxon>Hymenoscyphus</taxon>
    </lineage>
</organism>
<keyword evidence="3" id="KW-1185">Reference proteome</keyword>
<protein>
    <submittedName>
        <fullName evidence="2">Uncharacterized protein</fullName>
    </submittedName>
</protein>
<dbReference type="Proteomes" id="UP000701801">
    <property type="component" value="Unassembled WGS sequence"/>
</dbReference>
<evidence type="ECO:0000256" key="1">
    <source>
        <dbReference type="SAM" id="MobiDB-lite"/>
    </source>
</evidence>
<reference evidence="2" key="1">
    <citation type="submission" date="2021-07" db="EMBL/GenBank/DDBJ databases">
        <authorList>
            <person name="Durling M."/>
        </authorList>
    </citation>
    <scope>NUCLEOTIDE SEQUENCE</scope>
</reference>
<evidence type="ECO:0000313" key="3">
    <source>
        <dbReference type="Proteomes" id="UP000701801"/>
    </source>
</evidence>
<sequence>MTLRDTDYSLAMQEIGIIRGQAKTTTPNCENATQCFETKLHERKEMDDAVGMSPKDPTMRLLDLPTEYTMSSGREAA</sequence>
<feature type="region of interest" description="Disordered" evidence="1">
    <location>
        <begin position="46"/>
        <end position="77"/>
    </location>
</feature>
<comment type="caution">
    <text evidence="2">The sequence shown here is derived from an EMBL/GenBank/DDBJ whole genome shotgun (WGS) entry which is preliminary data.</text>
</comment>
<name>A0A9N9LGV1_9HELO</name>